<dbReference type="Pfam" id="PF00196">
    <property type="entry name" value="GerE"/>
    <property type="match status" value="1"/>
</dbReference>
<dbReference type="InterPro" id="IPR016032">
    <property type="entry name" value="Sig_transdc_resp-reg_C-effctor"/>
</dbReference>
<organism evidence="6 7">
    <name type="scientific">Jejuia spongiicola</name>
    <dbReference type="NCBI Taxonomy" id="2942207"/>
    <lineage>
        <taxon>Bacteria</taxon>
        <taxon>Pseudomonadati</taxon>
        <taxon>Bacteroidota</taxon>
        <taxon>Flavobacteriia</taxon>
        <taxon>Flavobacteriales</taxon>
        <taxon>Flavobacteriaceae</taxon>
        <taxon>Jejuia</taxon>
    </lineage>
</organism>
<feature type="domain" description="HTH luxR-type" evidence="4">
    <location>
        <begin position="143"/>
        <end position="209"/>
    </location>
</feature>
<evidence type="ECO:0000313" key="6">
    <source>
        <dbReference type="EMBL" id="MCL6294520.1"/>
    </source>
</evidence>
<dbReference type="PROSITE" id="PS50110">
    <property type="entry name" value="RESPONSE_REGULATORY"/>
    <property type="match status" value="1"/>
</dbReference>
<dbReference type="EMBL" id="JAMFLZ010000002">
    <property type="protein sequence ID" value="MCL6294520.1"/>
    <property type="molecule type" value="Genomic_DNA"/>
</dbReference>
<sequence length="215" mass="24358">MNKKDITLVIADDHPMLLKGLNDELISNGYNVIAQANNGIQALELILKLHPDIALLDIDMPLLLGFEVIKMAREKGSKTKFIILSFHKEAYYIVQAKTFQIDGYLLKEDGFFEIDHCIEEVLKGNIYYSKSIDDKPLNLATDELKRLNLLTLSETKILKLIAQEISNQDIAESLSLSIRTIEKHRSNIIEKLGLKKGNNVLTNWALVNRTVILSQ</sequence>
<keyword evidence="2" id="KW-0238">DNA-binding</keyword>
<protein>
    <submittedName>
        <fullName evidence="6">Response regulator transcription factor</fullName>
    </submittedName>
</protein>
<reference evidence="6" key="1">
    <citation type="submission" date="2022-05" db="EMBL/GenBank/DDBJ databases">
        <authorList>
            <person name="Park J.-S."/>
        </authorList>
    </citation>
    <scope>NUCLEOTIDE SEQUENCE</scope>
    <source>
        <strain evidence="6">2012CJ34-3</strain>
    </source>
</reference>
<evidence type="ECO:0000259" key="5">
    <source>
        <dbReference type="PROSITE" id="PS50110"/>
    </source>
</evidence>
<dbReference type="CDD" id="cd17535">
    <property type="entry name" value="REC_NarL-like"/>
    <property type="match status" value="1"/>
</dbReference>
<gene>
    <name evidence="6" type="ORF">M3P09_05915</name>
</gene>
<evidence type="ECO:0000313" key="7">
    <source>
        <dbReference type="Proteomes" id="UP001165381"/>
    </source>
</evidence>
<comment type="caution">
    <text evidence="6">The sequence shown here is derived from an EMBL/GenBank/DDBJ whole genome shotgun (WGS) entry which is preliminary data.</text>
</comment>
<dbReference type="SMART" id="SM00448">
    <property type="entry name" value="REC"/>
    <property type="match status" value="1"/>
</dbReference>
<dbReference type="InterPro" id="IPR001789">
    <property type="entry name" value="Sig_transdc_resp-reg_receiver"/>
</dbReference>
<dbReference type="Pfam" id="PF00072">
    <property type="entry name" value="Response_reg"/>
    <property type="match status" value="1"/>
</dbReference>
<accession>A0ABT0QEY2</accession>
<dbReference type="SUPFAM" id="SSF46894">
    <property type="entry name" value="C-terminal effector domain of the bipartite response regulators"/>
    <property type="match status" value="1"/>
</dbReference>
<evidence type="ECO:0000256" key="1">
    <source>
        <dbReference type="ARBA" id="ARBA00022553"/>
    </source>
</evidence>
<dbReference type="PRINTS" id="PR00038">
    <property type="entry name" value="HTHLUXR"/>
</dbReference>
<dbReference type="InterPro" id="IPR000792">
    <property type="entry name" value="Tscrpt_reg_LuxR_C"/>
</dbReference>
<dbReference type="InterPro" id="IPR011006">
    <property type="entry name" value="CheY-like_superfamily"/>
</dbReference>
<dbReference type="PANTHER" id="PTHR45566:SF2">
    <property type="entry name" value="NARL SUBFAMILY"/>
    <property type="match status" value="1"/>
</dbReference>
<evidence type="ECO:0000259" key="4">
    <source>
        <dbReference type="PROSITE" id="PS50043"/>
    </source>
</evidence>
<dbReference type="InterPro" id="IPR051015">
    <property type="entry name" value="EvgA-like"/>
</dbReference>
<dbReference type="RefSeq" id="WP_249972395.1">
    <property type="nucleotide sequence ID" value="NZ_JAMFLZ010000002.1"/>
</dbReference>
<proteinExistence type="predicted"/>
<dbReference type="SUPFAM" id="SSF52172">
    <property type="entry name" value="CheY-like"/>
    <property type="match status" value="1"/>
</dbReference>
<evidence type="ECO:0000256" key="3">
    <source>
        <dbReference type="PROSITE-ProRule" id="PRU00169"/>
    </source>
</evidence>
<dbReference type="Proteomes" id="UP001165381">
    <property type="component" value="Unassembled WGS sequence"/>
</dbReference>
<keyword evidence="7" id="KW-1185">Reference proteome</keyword>
<dbReference type="PROSITE" id="PS50043">
    <property type="entry name" value="HTH_LUXR_2"/>
    <property type="match status" value="1"/>
</dbReference>
<dbReference type="Gene3D" id="3.40.50.2300">
    <property type="match status" value="1"/>
</dbReference>
<evidence type="ECO:0000256" key="2">
    <source>
        <dbReference type="ARBA" id="ARBA00023125"/>
    </source>
</evidence>
<dbReference type="SMART" id="SM00421">
    <property type="entry name" value="HTH_LUXR"/>
    <property type="match status" value="1"/>
</dbReference>
<name>A0ABT0QEY2_9FLAO</name>
<dbReference type="CDD" id="cd06170">
    <property type="entry name" value="LuxR_C_like"/>
    <property type="match status" value="1"/>
</dbReference>
<dbReference type="InterPro" id="IPR058245">
    <property type="entry name" value="NreC/VraR/RcsB-like_REC"/>
</dbReference>
<keyword evidence="1 3" id="KW-0597">Phosphoprotein</keyword>
<feature type="domain" description="Response regulatory" evidence="5">
    <location>
        <begin position="7"/>
        <end position="122"/>
    </location>
</feature>
<dbReference type="PANTHER" id="PTHR45566">
    <property type="entry name" value="HTH-TYPE TRANSCRIPTIONAL REGULATOR YHJB-RELATED"/>
    <property type="match status" value="1"/>
</dbReference>
<feature type="modified residue" description="4-aspartylphosphate" evidence="3">
    <location>
        <position position="57"/>
    </location>
</feature>